<evidence type="ECO:0000313" key="2">
    <source>
        <dbReference type="EMBL" id="RXI07295.1"/>
    </source>
</evidence>
<gene>
    <name evidence="2" type="ORF">DVH24_026431</name>
</gene>
<dbReference type="AlphaFoldDB" id="A0A498KNM6"/>
<protein>
    <submittedName>
        <fullName evidence="2">Uncharacterized protein</fullName>
    </submittedName>
</protein>
<dbReference type="EMBL" id="RDQH01000328">
    <property type="protein sequence ID" value="RXI07295.1"/>
    <property type="molecule type" value="Genomic_DNA"/>
</dbReference>
<keyword evidence="3" id="KW-1185">Reference proteome</keyword>
<name>A0A498KNM6_MALDO</name>
<accession>A0A498KNM6</accession>
<evidence type="ECO:0000256" key="1">
    <source>
        <dbReference type="SAM" id="MobiDB-lite"/>
    </source>
</evidence>
<reference evidence="2 3" key="1">
    <citation type="submission" date="2018-10" db="EMBL/GenBank/DDBJ databases">
        <title>A high-quality apple genome assembly.</title>
        <authorList>
            <person name="Hu J."/>
        </authorList>
    </citation>
    <scope>NUCLEOTIDE SEQUENCE [LARGE SCALE GENOMIC DNA]</scope>
    <source>
        <strain evidence="3">cv. HFTH1</strain>
        <tissue evidence="2">Young leaf</tissue>
    </source>
</reference>
<proteinExistence type="predicted"/>
<organism evidence="2 3">
    <name type="scientific">Malus domestica</name>
    <name type="common">Apple</name>
    <name type="synonym">Pyrus malus</name>
    <dbReference type="NCBI Taxonomy" id="3750"/>
    <lineage>
        <taxon>Eukaryota</taxon>
        <taxon>Viridiplantae</taxon>
        <taxon>Streptophyta</taxon>
        <taxon>Embryophyta</taxon>
        <taxon>Tracheophyta</taxon>
        <taxon>Spermatophyta</taxon>
        <taxon>Magnoliopsida</taxon>
        <taxon>eudicotyledons</taxon>
        <taxon>Gunneridae</taxon>
        <taxon>Pentapetalae</taxon>
        <taxon>rosids</taxon>
        <taxon>fabids</taxon>
        <taxon>Rosales</taxon>
        <taxon>Rosaceae</taxon>
        <taxon>Amygdaloideae</taxon>
        <taxon>Maleae</taxon>
        <taxon>Malus</taxon>
    </lineage>
</organism>
<comment type="caution">
    <text evidence="2">The sequence shown here is derived from an EMBL/GenBank/DDBJ whole genome shotgun (WGS) entry which is preliminary data.</text>
</comment>
<evidence type="ECO:0000313" key="3">
    <source>
        <dbReference type="Proteomes" id="UP000290289"/>
    </source>
</evidence>
<sequence>MELKPREHHQWSTDDGLATLCGAEDERYNVDRGTRCCRQIKSATIEETGWQRRGKGNGEKHHGGQRWLGNKR</sequence>
<dbReference type="Proteomes" id="UP000290289">
    <property type="component" value="Chromosome 2"/>
</dbReference>
<feature type="region of interest" description="Disordered" evidence="1">
    <location>
        <begin position="47"/>
        <end position="72"/>
    </location>
</feature>